<feature type="domain" description="RRM" evidence="6">
    <location>
        <begin position="18"/>
        <end position="96"/>
    </location>
</feature>
<dbReference type="Proteomes" id="UP000325440">
    <property type="component" value="Unassembled WGS sequence"/>
</dbReference>
<dbReference type="OrthoDB" id="407442at2759"/>
<keyword evidence="3" id="KW-0539">Nucleus</keyword>
<name>A0A5E4MMX2_9HEMI</name>
<feature type="compositionally biased region" description="Basic residues" evidence="5">
    <location>
        <begin position="472"/>
        <end position="489"/>
    </location>
</feature>
<dbReference type="SMART" id="SM00360">
    <property type="entry name" value="RRM"/>
    <property type="match status" value="1"/>
</dbReference>
<protein>
    <submittedName>
        <fullName evidence="7">RNA recognition motif domain</fullName>
    </submittedName>
</protein>
<proteinExistence type="predicted"/>
<accession>A0A5E4MMX2</accession>
<evidence type="ECO:0000256" key="4">
    <source>
        <dbReference type="PROSITE-ProRule" id="PRU00176"/>
    </source>
</evidence>
<evidence type="ECO:0000256" key="5">
    <source>
        <dbReference type="SAM" id="MobiDB-lite"/>
    </source>
</evidence>
<organism evidence="7 8">
    <name type="scientific">Cinara cedri</name>
    <dbReference type="NCBI Taxonomy" id="506608"/>
    <lineage>
        <taxon>Eukaryota</taxon>
        <taxon>Metazoa</taxon>
        <taxon>Ecdysozoa</taxon>
        <taxon>Arthropoda</taxon>
        <taxon>Hexapoda</taxon>
        <taxon>Insecta</taxon>
        <taxon>Pterygota</taxon>
        <taxon>Neoptera</taxon>
        <taxon>Paraneoptera</taxon>
        <taxon>Hemiptera</taxon>
        <taxon>Sternorrhyncha</taxon>
        <taxon>Aphidomorpha</taxon>
        <taxon>Aphidoidea</taxon>
        <taxon>Aphididae</taxon>
        <taxon>Lachninae</taxon>
        <taxon>Cinara</taxon>
    </lineage>
</organism>
<keyword evidence="8" id="KW-1185">Reference proteome</keyword>
<dbReference type="InterPro" id="IPR000504">
    <property type="entry name" value="RRM_dom"/>
</dbReference>
<feature type="region of interest" description="Disordered" evidence="5">
    <location>
        <begin position="465"/>
        <end position="489"/>
    </location>
</feature>
<dbReference type="InterPro" id="IPR052285">
    <property type="entry name" value="NEXT_complex_subunit"/>
</dbReference>
<evidence type="ECO:0000313" key="7">
    <source>
        <dbReference type="EMBL" id="VVC32768.1"/>
    </source>
</evidence>
<evidence type="ECO:0000259" key="6">
    <source>
        <dbReference type="PROSITE" id="PS50102"/>
    </source>
</evidence>
<evidence type="ECO:0000256" key="3">
    <source>
        <dbReference type="ARBA" id="ARBA00023242"/>
    </source>
</evidence>
<dbReference type="PANTHER" id="PTHR13798">
    <property type="entry name" value="RNA BINDING MOTIF RBM PROTEIN -RELATED"/>
    <property type="match status" value="1"/>
</dbReference>
<reference evidence="7 8" key="1">
    <citation type="submission" date="2019-08" db="EMBL/GenBank/DDBJ databases">
        <authorList>
            <person name="Alioto T."/>
            <person name="Alioto T."/>
            <person name="Gomez Garrido J."/>
        </authorList>
    </citation>
    <scope>NUCLEOTIDE SEQUENCE [LARGE SCALE GENOMIC DNA]</scope>
</reference>
<dbReference type="AlphaFoldDB" id="A0A5E4MMX2"/>
<dbReference type="EMBL" id="CABPRJ010000959">
    <property type="protein sequence ID" value="VVC32768.1"/>
    <property type="molecule type" value="Genomic_DNA"/>
</dbReference>
<dbReference type="GO" id="GO:0005654">
    <property type="term" value="C:nucleoplasm"/>
    <property type="evidence" value="ECO:0007669"/>
    <property type="project" value="UniProtKB-SubCell"/>
</dbReference>
<dbReference type="PANTHER" id="PTHR13798:SF11">
    <property type="entry name" value="RNA-BINDING PROTEIN 7-RELATED"/>
    <property type="match status" value="1"/>
</dbReference>
<gene>
    <name evidence="7" type="ORF">CINCED_3A025932</name>
</gene>
<sequence length="489" mass="58702">MDFIDDDTSIDVVERTNRTLWVGNLHPKVSYSNIVELFYQVGPIEYVEFSFDERQVCENFACVVFKHSSSVEDSIKLFCNTKLYGIPIITKNYSKNSKDPVFHEQLDYFKQLINVERSNRSKEINKSRWKGQNYDEINIPESLPEPPYQSVYSNPNQDIYHRNLGSMPTQSYKNLPSFYNNSNSFANNRNSSYQNEHNFSDKIYYNHGSYQKSDYNSISDSMEMSTNDRDSYHYQNYDRDSYRSQNYDRKHRGYNIHASYSRKETKNHIQEPLCINGNNPGQDELPVRDLRDTMYRKRLLNYNNHTETNMNVASKPLDLRDTLHHRKNSRYEDLGQHYESDSNNRWSERNLKNAHGSSDFLNRVSRKNYSNSERYIESTTRHKNYNYERNFNPDKSCVNSQEYEYEYPNNYNKHNQDKYTSYNNKFNYTQSQNMESNSHQYNSFHQYKRNDANHKKKEYKNVYNEESEMYHGRSHNKKGTKQLRKHHHL</sequence>
<evidence type="ECO:0000313" key="8">
    <source>
        <dbReference type="Proteomes" id="UP000325440"/>
    </source>
</evidence>
<dbReference type="Gene3D" id="3.30.70.330">
    <property type="match status" value="1"/>
</dbReference>
<dbReference type="InterPro" id="IPR012677">
    <property type="entry name" value="Nucleotide-bd_a/b_plait_sf"/>
</dbReference>
<comment type="subcellular location">
    <subcellularLocation>
        <location evidence="1">Nucleus</location>
        <location evidence="1">Nucleoplasm</location>
    </subcellularLocation>
</comment>
<keyword evidence="2 4" id="KW-0694">RNA-binding</keyword>
<evidence type="ECO:0000256" key="1">
    <source>
        <dbReference type="ARBA" id="ARBA00004642"/>
    </source>
</evidence>
<evidence type="ECO:0000256" key="2">
    <source>
        <dbReference type="ARBA" id="ARBA00022884"/>
    </source>
</evidence>
<dbReference type="Pfam" id="PF00076">
    <property type="entry name" value="RRM_1"/>
    <property type="match status" value="1"/>
</dbReference>
<dbReference type="InterPro" id="IPR035979">
    <property type="entry name" value="RBD_domain_sf"/>
</dbReference>
<dbReference type="GO" id="GO:0003727">
    <property type="term" value="F:single-stranded RNA binding"/>
    <property type="evidence" value="ECO:0007669"/>
    <property type="project" value="TreeGrafter"/>
</dbReference>
<dbReference type="PROSITE" id="PS50102">
    <property type="entry name" value="RRM"/>
    <property type="match status" value="1"/>
</dbReference>
<dbReference type="GO" id="GO:0000381">
    <property type="term" value="P:regulation of alternative mRNA splicing, via spliceosome"/>
    <property type="evidence" value="ECO:0007669"/>
    <property type="project" value="TreeGrafter"/>
</dbReference>
<dbReference type="SUPFAM" id="SSF54928">
    <property type="entry name" value="RNA-binding domain, RBD"/>
    <property type="match status" value="1"/>
</dbReference>